<dbReference type="InterPro" id="IPR012341">
    <property type="entry name" value="6hp_glycosidase-like_sf"/>
</dbReference>
<accession>A0A9P9Y3V4</accession>
<dbReference type="InterPro" id="IPR008928">
    <property type="entry name" value="6-hairpin_glycosidase_sf"/>
</dbReference>
<dbReference type="SUPFAM" id="SSF48208">
    <property type="entry name" value="Six-hairpin glycosidases"/>
    <property type="match status" value="1"/>
</dbReference>
<gene>
    <name evidence="3" type="ORF">J7T54_003646</name>
</gene>
<evidence type="ECO:0008006" key="5">
    <source>
        <dbReference type="Google" id="ProtNLM"/>
    </source>
</evidence>
<dbReference type="Gene3D" id="1.50.10.10">
    <property type="match status" value="1"/>
</dbReference>
<dbReference type="GeneID" id="75830143"/>
<proteinExistence type="inferred from homology"/>
<dbReference type="OrthoDB" id="2317065at2759"/>
<name>A0A9P9Y3V4_9HYPO</name>
<sequence length="484" mass="54221">MVSDDIVTTPRTTGLGATEQRNMRKESVVSQNVDARRHLKVLFEENIAAKILRTATEGLVNNVAYPEYVLQSGPEAGKYILREADFWTCGFFPGSIYSLIERAIKFPHAFASHAKMQLLQTLTELGQVWAEPIHAMAQRTDTHDMSFMIQPSMRVRWEVLHDKRALETILTAAASLHTRNNTTVGAIRSWDVLDQNGVSITSATDDFLVIIDSMCNLDLLYYAASHTGDEEMRRAATAHAKTLMRTHMRPEKATNTNKNMLSTIHVVNFDPKTGDIKERRTGQGFHATSTWARGQAWGILGYAQTFMWTADVEFLETSMALAEYFIQRLESSPACVEMAVPGESRTRGRYVPLWDFDAPILDKANPLRDSSAGVIAANGLLILSQALAGLGRSEESARFRQMAFTIVADTLDFSLSQDKMEVNLGEEGMVARDCTEGGRFDAILMNATANYNAKDHKRYWDHGLCYGDYYLIEFGNRLLKMGFV</sequence>
<reference evidence="3" key="2">
    <citation type="submission" date="2022-07" db="EMBL/GenBank/DDBJ databases">
        <authorList>
            <person name="Goncalves M.F.M."/>
            <person name="Hilario S."/>
            <person name="Van De Peer Y."/>
            <person name="Esteves A.C."/>
            <person name="Alves A."/>
        </authorList>
    </citation>
    <scope>NUCLEOTIDE SEQUENCE</scope>
    <source>
        <strain evidence="3">MUM 19.33</strain>
    </source>
</reference>
<protein>
    <recommendedName>
        <fullName evidence="5">Unsaturated glucuronyl hydrolase</fullName>
    </recommendedName>
</protein>
<dbReference type="GO" id="GO:0000272">
    <property type="term" value="P:polysaccharide catabolic process"/>
    <property type="evidence" value="ECO:0007669"/>
    <property type="project" value="TreeGrafter"/>
</dbReference>
<dbReference type="InterPro" id="IPR052369">
    <property type="entry name" value="UG_Glycosaminoglycan_Hydrolase"/>
</dbReference>
<comment type="similarity">
    <text evidence="2">Belongs to the glycosyl hydrolase 88 family.</text>
</comment>
<dbReference type="EMBL" id="JAGIXG020000012">
    <property type="protein sequence ID" value="KAI6782633.1"/>
    <property type="molecule type" value="Genomic_DNA"/>
</dbReference>
<evidence type="ECO:0000256" key="2">
    <source>
        <dbReference type="ARBA" id="ARBA00038358"/>
    </source>
</evidence>
<comment type="caution">
    <text evidence="3">The sequence shown here is derived from an EMBL/GenBank/DDBJ whole genome shotgun (WGS) entry which is preliminary data.</text>
</comment>
<evidence type="ECO:0000313" key="4">
    <source>
        <dbReference type="Proteomes" id="UP001055219"/>
    </source>
</evidence>
<dbReference type="GO" id="GO:0052757">
    <property type="term" value="F:chondroitin hydrolase activity"/>
    <property type="evidence" value="ECO:0007669"/>
    <property type="project" value="TreeGrafter"/>
</dbReference>
<evidence type="ECO:0000256" key="1">
    <source>
        <dbReference type="ARBA" id="ARBA00022801"/>
    </source>
</evidence>
<keyword evidence="4" id="KW-1185">Reference proteome</keyword>
<evidence type="ECO:0000313" key="3">
    <source>
        <dbReference type="EMBL" id="KAI6782633.1"/>
    </source>
</evidence>
<keyword evidence="1" id="KW-0378">Hydrolase</keyword>
<dbReference type="RefSeq" id="XP_051363489.1">
    <property type="nucleotide sequence ID" value="XM_051505150.1"/>
</dbReference>
<dbReference type="AlphaFoldDB" id="A0A9P9Y3V4"/>
<dbReference type="PANTHER" id="PTHR36845">
    <property type="entry name" value="HYDROLASE, PUTATIVE (AFU_ORTHOLOGUE AFUA_7G05090)-RELATED"/>
    <property type="match status" value="1"/>
</dbReference>
<dbReference type="PANTHER" id="PTHR36845:SF1">
    <property type="entry name" value="HYDROLASE, PUTATIVE (AFU_ORTHOLOGUE AFUA_7G05090)-RELATED"/>
    <property type="match status" value="1"/>
</dbReference>
<dbReference type="Proteomes" id="UP001055219">
    <property type="component" value="Unassembled WGS sequence"/>
</dbReference>
<reference evidence="3" key="1">
    <citation type="journal article" date="2021" name="J Fungi (Basel)">
        <title>Genomic and Metabolomic Analyses of the Marine Fungus Emericellopsis cladophorae: Insights into Saltwater Adaptability Mechanisms and Its Biosynthetic Potential.</title>
        <authorList>
            <person name="Goncalves M.F.M."/>
            <person name="Hilario S."/>
            <person name="Van de Peer Y."/>
            <person name="Esteves A.C."/>
            <person name="Alves A."/>
        </authorList>
    </citation>
    <scope>NUCLEOTIDE SEQUENCE</scope>
    <source>
        <strain evidence="3">MUM 19.33</strain>
    </source>
</reference>
<organism evidence="3 4">
    <name type="scientific">Emericellopsis cladophorae</name>
    <dbReference type="NCBI Taxonomy" id="2686198"/>
    <lineage>
        <taxon>Eukaryota</taxon>
        <taxon>Fungi</taxon>
        <taxon>Dikarya</taxon>
        <taxon>Ascomycota</taxon>
        <taxon>Pezizomycotina</taxon>
        <taxon>Sordariomycetes</taxon>
        <taxon>Hypocreomycetidae</taxon>
        <taxon>Hypocreales</taxon>
        <taxon>Bionectriaceae</taxon>
        <taxon>Emericellopsis</taxon>
    </lineage>
</organism>